<keyword evidence="4" id="KW-0175">Coiled coil</keyword>
<dbReference type="CDD" id="cd03221">
    <property type="entry name" value="ABCF_EF-3"/>
    <property type="match status" value="2"/>
</dbReference>
<reference evidence="6" key="1">
    <citation type="submission" date="2022-08" db="EMBL/GenBank/DDBJ databases">
        <authorList>
            <person name="Vandamme P."/>
            <person name="Hettiarachchi A."/>
            <person name="Peeters C."/>
            <person name="Cnockaert M."/>
            <person name="Carlier A."/>
        </authorList>
    </citation>
    <scope>NUCLEOTIDE SEQUENCE</scope>
    <source>
        <strain evidence="6">LMG 31809</strain>
    </source>
</reference>
<dbReference type="InterPro" id="IPR003439">
    <property type="entry name" value="ABC_transporter-like_ATP-bd"/>
</dbReference>
<dbReference type="PANTHER" id="PTHR19211:SF14">
    <property type="entry name" value="ATP-BINDING CASSETTE SUB-FAMILY F MEMBER 1"/>
    <property type="match status" value="1"/>
</dbReference>
<dbReference type="Pfam" id="PF12848">
    <property type="entry name" value="ABC_tran_Xtn"/>
    <property type="match status" value="1"/>
</dbReference>
<keyword evidence="3 6" id="KW-0067">ATP-binding</keyword>
<dbReference type="InterPro" id="IPR027417">
    <property type="entry name" value="P-loop_NTPase"/>
</dbReference>
<accession>A0A9X3TYY0</accession>
<dbReference type="GO" id="GO:0005524">
    <property type="term" value="F:ATP binding"/>
    <property type="evidence" value="ECO:0007669"/>
    <property type="project" value="UniProtKB-KW"/>
</dbReference>
<organism evidence="6 7">
    <name type="scientific">Govanella unica</name>
    <dbReference type="NCBI Taxonomy" id="2975056"/>
    <lineage>
        <taxon>Bacteria</taxon>
        <taxon>Pseudomonadati</taxon>
        <taxon>Pseudomonadota</taxon>
        <taxon>Alphaproteobacteria</taxon>
        <taxon>Emcibacterales</taxon>
        <taxon>Govanellaceae</taxon>
        <taxon>Govanella</taxon>
    </lineage>
</organism>
<name>A0A9X3TYY0_9PROT</name>
<dbReference type="PROSITE" id="PS00211">
    <property type="entry name" value="ABC_TRANSPORTER_1"/>
    <property type="match status" value="1"/>
</dbReference>
<keyword evidence="2" id="KW-0547">Nucleotide-binding</keyword>
<evidence type="ECO:0000256" key="1">
    <source>
        <dbReference type="ARBA" id="ARBA00022737"/>
    </source>
</evidence>
<dbReference type="Proteomes" id="UP001141619">
    <property type="component" value="Unassembled WGS sequence"/>
</dbReference>
<comment type="caution">
    <text evidence="6">The sequence shown here is derived from an EMBL/GenBank/DDBJ whole genome shotgun (WGS) entry which is preliminary data.</text>
</comment>
<sequence>MLNISNLTYRIGGRLLIDNASASIPMGAKVGLFGRNGAGKTTLFKMILGDLEAEAGSIDYPSRMRVGTVAQEAPGSDVTLLQTVIAGHRELAELLHEAETVTDGERLSEVHMRIAALDGYSAEAKAAGILSGLGFDTEAQRRPCSSFSGGWRMRVALASLLFSEPDFMLLDEPTNYLDLEGVLWLESFLKDYRHTVVVISHDRDLLDRCMGAILHLDQGKLTLYTGNYQSFVERLTANRQRLESESRKVDAARKHMQSFVDRFRASAAKAKQAQSRIKALAKMPPIALTMEADVRPIKFSAPPKLSPPLIAVESGAVGYSDDNPILKSLNLRIDPDDRIALVGSNGNGKSTFAKMIAGRLPMMQGKMTSFPKMTVGYFAQHQLDELRPDETPFQHMADLMPNAKEPEVRAKLGAVGFSADRANNKVATLSGGEKARLLFAIIGFNAPAILILDEPTNHLDIDSRDSLIRAITEYEGAVLLISHDRHLLEACADQVWLVKDGAVKVFDGDLDDYEDLVLGRVKPGAGQKSGGNARRDKEEKASQNAEARLAKLQKDKIALDKKLSDQTLYTGDNAANNRLGQLQRREAELLRQIAEAEEEWMSAQNALEQAAE</sequence>
<dbReference type="RefSeq" id="WP_274944071.1">
    <property type="nucleotide sequence ID" value="NZ_JANWOI010000003.1"/>
</dbReference>
<dbReference type="FunFam" id="3.40.50.300:FF:000011">
    <property type="entry name" value="Putative ABC transporter ATP-binding component"/>
    <property type="match status" value="1"/>
</dbReference>
<protein>
    <submittedName>
        <fullName evidence="6">ABC-F family ATP-binding cassette domain-containing protein</fullName>
    </submittedName>
</protein>
<dbReference type="PANTHER" id="PTHR19211">
    <property type="entry name" value="ATP-BINDING TRANSPORT PROTEIN-RELATED"/>
    <property type="match status" value="1"/>
</dbReference>
<dbReference type="EMBL" id="JANWOI010000003">
    <property type="protein sequence ID" value="MDA5194368.1"/>
    <property type="molecule type" value="Genomic_DNA"/>
</dbReference>
<evidence type="ECO:0000313" key="7">
    <source>
        <dbReference type="Proteomes" id="UP001141619"/>
    </source>
</evidence>
<keyword evidence="7" id="KW-1185">Reference proteome</keyword>
<dbReference type="AlphaFoldDB" id="A0A9X3TYY0"/>
<feature type="domain" description="ABC transporter" evidence="5">
    <location>
        <begin position="310"/>
        <end position="525"/>
    </location>
</feature>
<dbReference type="InterPro" id="IPR017871">
    <property type="entry name" value="ABC_transporter-like_CS"/>
</dbReference>
<keyword evidence="1" id="KW-0677">Repeat</keyword>
<evidence type="ECO:0000259" key="5">
    <source>
        <dbReference type="PROSITE" id="PS50893"/>
    </source>
</evidence>
<dbReference type="Gene3D" id="3.40.50.300">
    <property type="entry name" value="P-loop containing nucleotide triphosphate hydrolases"/>
    <property type="match status" value="2"/>
</dbReference>
<dbReference type="GO" id="GO:0016887">
    <property type="term" value="F:ATP hydrolysis activity"/>
    <property type="evidence" value="ECO:0007669"/>
    <property type="project" value="InterPro"/>
</dbReference>
<evidence type="ECO:0000313" key="6">
    <source>
        <dbReference type="EMBL" id="MDA5194368.1"/>
    </source>
</evidence>
<dbReference type="SMART" id="SM00382">
    <property type="entry name" value="AAA"/>
    <property type="match status" value="2"/>
</dbReference>
<dbReference type="Pfam" id="PF00005">
    <property type="entry name" value="ABC_tran"/>
    <property type="match status" value="2"/>
</dbReference>
<gene>
    <name evidence="6" type="ORF">NYP16_10440</name>
</gene>
<evidence type="ECO:0000256" key="3">
    <source>
        <dbReference type="ARBA" id="ARBA00022840"/>
    </source>
</evidence>
<dbReference type="InterPro" id="IPR003593">
    <property type="entry name" value="AAA+_ATPase"/>
</dbReference>
<proteinExistence type="predicted"/>
<dbReference type="InterPro" id="IPR032781">
    <property type="entry name" value="ABC_tran_Xtn"/>
</dbReference>
<dbReference type="PROSITE" id="PS50893">
    <property type="entry name" value="ABC_TRANSPORTER_2"/>
    <property type="match status" value="2"/>
</dbReference>
<dbReference type="SUPFAM" id="SSF52540">
    <property type="entry name" value="P-loop containing nucleoside triphosphate hydrolases"/>
    <property type="match status" value="2"/>
</dbReference>
<dbReference type="InterPro" id="IPR050611">
    <property type="entry name" value="ABCF"/>
</dbReference>
<evidence type="ECO:0000256" key="2">
    <source>
        <dbReference type="ARBA" id="ARBA00022741"/>
    </source>
</evidence>
<evidence type="ECO:0000256" key="4">
    <source>
        <dbReference type="SAM" id="Coils"/>
    </source>
</evidence>
<feature type="coiled-coil region" evidence="4">
    <location>
        <begin position="535"/>
        <end position="606"/>
    </location>
</feature>
<feature type="domain" description="ABC transporter" evidence="5">
    <location>
        <begin position="2"/>
        <end position="243"/>
    </location>
</feature>
<reference evidence="6" key="2">
    <citation type="journal article" date="2023" name="Syst. Appl. Microbiol.">
        <title>Govania unica gen. nov., sp. nov., a rare biosphere bacterium that represents a novel family in the class Alphaproteobacteria.</title>
        <authorList>
            <person name="Vandamme P."/>
            <person name="Peeters C."/>
            <person name="Hettiarachchi A."/>
            <person name="Cnockaert M."/>
            <person name="Carlier A."/>
        </authorList>
    </citation>
    <scope>NUCLEOTIDE SEQUENCE</scope>
    <source>
        <strain evidence="6">LMG 31809</strain>
    </source>
</reference>